<dbReference type="Pfam" id="PF00072">
    <property type="entry name" value="Response_reg"/>
    <property type="match status" value="1"/>
</dbReference>
<dbReference type="Pfam" id="PF02518">
    <property type="entry name" value="HATPase_c"/>
    <property type="match status" value="1"/>
</dbReference>
<dbReference type="InterPro" id="IPR036097">
    <property type="entry name" value="HisK_dim/P_sf"/>
</dbReference>
<evidence type="ECO:0000256" key="2">
    <source>
        <dbReference type="ARBA" id="ARBA00004429"/>
    </source>
</evidence>
<evidence type="ECO:0000256" key="6">
    <source>
        <dbReference type="ARBA" id="ARBA00022553"/>
    </source>
</evidence>
<comment type="catalytic activity">
    <reaction evidence="1">
        <text>ATP + protein L-histidine = ADP + protein N-phospho-L-histidine.</text>
        <dbReference type="EC" id="2.7.13.3"/>
    </reaction>
</comment>
<keyword evidence="11 16" id="KW-1133">Transmembrane helix</keyword>
<dbReference type="InterPro" id="IPR005467">
    <property type="entry name" value="His_kinase_dom"/>
</dbReference>
<dbReference type="Gene3D" id="1.10.287.130">
    <property type="match status" value="1"/>
</dbReference>
<dbReference type="InterPro" id="IPR008207">
    <property type="entry name" value="Sig_transdc_His_kin_Hpt_dom"/>
</dbReference>
<evidence type="ECO:0000256" key="5">
    <source>
        <dbReference type="ARBA" id="ARBA00022519"/>
    </source>
</evidence>
<proteinExistence type="predicted"/>
<evidence type="ECO:0000256" key="16">
    <source>
        <dbReference type="SAM" id="Phobius"/>
    </source>
</evidence>
<feature type="transmembrane region" description="Helical" evidence="16">
    <location>
        <begin position="276"/>
        <end position="296"/>
    </location>
</feature>
<evidence type="ECO:0000256" key="11">
    <source>
        <dbReference type="ARBA" id="ARBA00022989"/>
    </source>
</evidence>
<evidence type="ECO:0000259" key="18">
    <source>
        <dbReference type="PROSITE" id="PS50110"/>
    </source>
</evidence>
<dbReference type="SUPFAM" id="SSF52172">
    <property type="entry name" value="CheY-like"/>
    <property type="match status" value="1"/>
</dbReference>
<dbReference type="Pfam" id="PF01627">
    <property type="entry name" value="Hpt"/>
    <property type="match status" value="1"/>
</dbReference>
<dbReference type="Gene3D" id="1.20.120.160">
    <property type="entry name" value="HPT domain"/>
    <property type="match status" value="1"/>
</dbReference>
<feature type="domain" description="Histidine kinase" evidence="17">
    <location>
        <begin position="329"/>
        <end position="547"/>
    </location>
</feature>
<evidence type="ECO:0000256" key="8">
    <source>
        <dbReference type="ARBA" id="ARBA00022692"/>
    </source>
</evidence>
<dbReference type="FunFam" id="3.30.565.10:FF:000010">
    <property type="entry name" value="Sensor histidine kinase RcsC"/>
    <property type="match status" value="1"/>
</dbReference>
<evidence type="ECO:0000313" key="21">
    <source>
        <dbReference type="Proteomes" id="UP000305939"/>
    </source>
</evidence>
<dbReference type="PANTHER" id="PTHR43047:SF64">
    <property type="entry name" value="HISTIDINE KINASE CONTAINING CHEY-HOMOLOGOUS RECEIVER DOMAIN AND PAS DOMAIN-RELATED"/>
    <property type="match status" value="1"/>
</dbReference>
<evidence type="ECO:0000313" key="20">
    <source>
        <dbReference type="EMBL" id="THD68994.1"/>
    </source>
</evidence>
<evidence type="ECO:0000256" key="15">
    <source>
        <dbReference type="SAM" id="Coils"/>
    </source>
</evidence>
<feature type="coiled-coil region" evidence="15">
    <location>
        <begin position="725"/>
        <end position="752"/>
    </location>
</feature>
<keyword evidence="10" id="KW-0067">ATP-binding</keyword>
<feature type="modified residue" description="Phosphohistidine" evidence="13">
    <location>
        <position position="759"/>
    </location>
</feature>
<evidence type="ECO:0000256" key="1">
    <source>
        <dbReference type="ARBA" id="ARBA00000085"/>
    </source>
</evidence>
<dbReference type="CDD" id="cd00082">
    <property type="entry name" value="HisKA"/>
    <property type="match status" value="1"/>
</dbReference>
<comment type="subcellular location">
    <subcellularLocation>
        <location evidence="2">Cell inner membrane</location>
        <topology evidence="2">Multi-pass membrane protein</topology>
    </subcellularLocation>
</comment>
<dbReference type="InterPro" id="IPR011006">
    <property type="entry name" value="CheY-like_superfamily"/>
</dbReference>
<feature type="modified residue" description="4-aspartylphosphate" evidence="14">
    <location>
        <position position="617"/>
    </location>
</feature>
<dbReference type="SMART" id="SM00388">
    <property type="entry name" value="HisKA"/>
    <property type="match status" value="1"/>
</dbReference>
<dbReference type="InterPro" id="IPR004358">
    <property type="entry name" value="Sig_transdc_His_kin-like_C"/>
</dbReference>
<evidence type="ECO:0000256" key="7">
    <source>
        <dbReference type="ARBA" id="ARBA00022679"/>
    </source>
</evidence>
<keyword evidence="12 16" id="KW-0472">Membrane</keyword>
<dbReference type="PROSITE" id="PS50894">
    <property type="entry name" value="HPT"/>
    <property type="match status" value="1"/>
</dbReference>
<reference evidence="20 21" key="1">
    <citation type="submission" date="2019-04" db="EMBL/GenBank/DDBJ databases">
        <title>Draft genome sequence of Robertkochia marina CC-AMO-30D.</title>
        <authorList>
            <person name="Hameed A."/>
            <person name="Lin S.-Y."/>
            <person name="Shahina M."/>
            <person name="Lai W.-A."/>
            <person name="Young C.-C."/>
        </authorList>
    </citation>
    <scope>NUCLEOTIDE SEQUENCE [LARGE SCALE GENOMIC DNA]</scope>
    <source>
        <strain evidence="20 21">CC-AMO-30D</strain>
    </source>
</reference>
<dbReference type="Proteomes" id="UP000305939">
    <property type="component" value="Unassembled WGS sequence"/>
</dbReference>
<dbReference type="Gene3D" id="3.30.565.10">
    <property type="entry name" value="Histidine kinase-like ATPase, C-terminal domain"/>
    <property type="match status" value="1"/>
</dbReference>
<dbReference type="PANTHER" id="PTHR43047">
    <property type="entry name" value="TWO-COMPONENT HISTIDINE PROTEIN KINASE"/>
    <property type="match status" value="1"/>
</dbReference>
<keyword evidence="15" id="KW-0175">Coiled coil</keyword>
<dbReference type="InterPro" id="IPR003661">
    <property type="entry name" value="HisK_dim/P_dom"/>
</dbReference>
<dbReference type="RefSeq" id="WP_136334484.1">
    <property type="nucleotide sequence ID" value="NZ_QXMP01000004.1"/>
</dbReference>
<dbReference type="SMART" id="SM00387">
    <property type="entry name" value="HATPase_c"/>
    <property type="match status" value="1"/>
</dbReference>
<keyword evidence="8 16" id="KW-0812">Transmembrane</keyword>
<evidence type="ECO:0000256" key="4">
    <source>
        <dbReference type="ARBA" id="ARBA00022475"/>
    </source>
</evidence>
<dbReference type="EC" id="2.7.13.3" evidence="3"/>
<dbReference type="CDD" id="cd00156">
    <property type="entry name" value="REC"/>
    <property type="match status" value="1"/>
</dbReference>
<name>A0A4S3M1L8_9FLAO</name>
<accession>A0A4S3M1L8</accession>
<evidence type="ECO:0000256" key="3">
    <source>
        <dbReference type="ARBA" id="ARBA00012438"/>
    </source>
</evidence>
<evidence type="ECO:0000256" key="10">
    <source>
        <dbReference type="ARBA" id="ARBA00022840"/>
    </source>
</evidence>
<dbReference type="GO" id="GO:0005886">
    <property type="term" value="C:plasma membrane"/>
    <property type="evidence" value="ECO:0007669"/>
    <property type="project" value="UniProtKB-SubCell"/>
</dbReference>
<dbReference type="PRINTS" id="PR00344">
    <property type="entry name" value="BCTRLSENSOR"/>
</dbReference>
<feature type="domain" description="HPt" evidence="19">
    <location>
        <begin position="720"/>
        <end position="813"/>
    </location>
</feature>
<comment type="caution">
    <text evidence="20">The sequence shown here is derived from an EMBL/GenBank/DDBJ whole genome shotgun (WGS) entry which is preliminary data.</text>
</comment>
<dbReference type="SUPFAM" id="SSF47226">
    <property type="entry name" value="Histidine-containing phosphotransfer domain, HPT domain"/>
    <property type="match status" value="1"/>
</dbReference>
<evidence type="ECO:0000259" key="17">
    <source>
        <dbReference type="PROSITE" id="PS50109"/>
    </source>
</evidence>
<dbReference type="InterPro" id="IPR036641">
    <property type="entry name" value="HPT_dom_sf"/>
</dbReference>
<dbReference type="InterPro" id="IPR001789">
    <property type="entry name" value="Sig_transdc_resp-reg_receiver"/>
</dbReference>
<dbReference type="SMART" id="SM00448">
    <property type="entry name" value="REC"/>
    <property type="match status" value="1"/>
</dbReference>
<dbReference type="CDD" id="cd16922">
    <property type="entry name" value="HATPase_EvgS-ArcB-TorS-like"/>
    <property type="match status" value="1"/>
</dbReference>
<dbReference type="AlphaFoldDB" id="A0A4S3M1L8"/>
<dbReference type="OrthoDB" id="1046984at2"/>
<gene>
    <name evidence="20" type="ORF">E7Z59_01295</name>
</gene>
<dbReference type="SUPFAM" id="SSF55874">
    <property type="entry name" value="ATPase domain of HSP90 chaperone/DNA topoisomerase II/histidine kinase"/>
    <property type="match status" value="1"/>
</dbReference>
<dbReference type="Gene3D" id="3.40.50.2300">
    <property type="match status" value="1"/>
</dbReference>
<evidence type="ECO:0000256" key="12">
    <source>
        <dbReference type="ARBA" id="ARBA00023136"/>
    </source>
</evidence>
<dbReference type="GO" id="GO:0000155">
    <property type="term" value="F:phosphorelay sensor kinase activity"/>
    <property type="evidence" value="ECO:0007669"/>
    <property type="project" value="InterPro"/>
</dbReference>
<evidence type="ECO:0000256" key="9">
    <source>
        <dbReference type="ARBA" id="ARBA00022777"/>
    </source>
</evidence>
<keyword evidence="5" id="KW-0997">Cell inner membrane</keyword>
<dbReference type="EMBL" id="SSMC01000001">
    <property type="protein sequence ID" value="THD68994.1"/>
    <property type="molecule type" value="Genomic_DNA"/>
</dbReference>
<evidence type="ECO:0000256" key="13">
    <source>
        <dbReference type="PROSITE-ProRule" id="PRU00110"/>
    </source>
</evidence>
<keyword evidence="9 20" id="KW-0418">Kinase</keyword>
<evidence type="ECO:0000256" key="14">
    <source>
        <dbReference type="PROSITE-ProRule" id="PRU00169"/>
    </source>
</evidence>
<organism evidence="20 21">
    <name type="scientific">Robertkochia marina</name>
    <dbReference type="NCBI Taxonomy" id="1227945"/>
    <lineage>
        <taxon>Bacteria</taxon>
        <taxon>Pseudomonadati</taxon>
        <taxon>Bacteroidota</taxon>
        <taxon>Flavobacteriia</taxon>
        <taxon>Flavobacteriales</taxon>
        <taxon>Flavobacteriaceae</taxon>
        <taxon>Robertkochia</taxon>
    </lineage>
</organism>
<dbReference type="InterPro" id="IPR036890">
    <property type="entry name" value="HATPase_C_sf"/>
</dbReference>
<keyword evidence="7" id="KW-0808">Transferase</keyword>
<keyword evidence="6 14" id="KW-0597">Phosphoprotein</keyword>
<dbReference type="Pfam" id="PF00512">
    <property type="entry name" value="HisKA"/>
    <property type="match status" value="1"/>
</dbReference>
<keyword evidence="21" id="KW-1185">Reference proteome</keyword>
<sequence>MARLKRDITAKVLISYLILLILTVSVGWIIYSEINSFSRAQEGNNTENNIVFRIGGLLTLMYESESYARSAIQSNKEEPYISYLKKNDSINIGIDSLKASTLNEIQRSLLDSVKLLLEQKVTNIAELRQIRNDKASDIALDRAIQKFSNIEQTLGRLSLEDFVPNPANLDPEKRNLLLEQINIYNEYIPRDSSNTVDEKVLDSMVIASRGLLEKIRQETARRRLSAAVKENALLQNDLTTSQQLRQILSTLETELLENIRNANAQRQAVLNRSIRVLTWAAIIGILLVILFSLIILNDFFKNQQYRERLEKANQTTQSLLKGREQLISMVSHDLRTPLNTIQGYTELMTENTKSPREAYYAGKIKTASSYVTKLVDDLLDYTKLEADKVTIEPVPFDLGRVIEETAEGIKAIYKEKPITLNYKINETLPGQLISDPFRVKQILSNLLGNAYKFTDQGSISIETSYDEKNNRVTISVTDTGMGIPKEKQPLIFQEFTQAEDSHEKRFGGSGLGLFISWKLAQLLDGQLTLDSEKGKGSRFTLCLPARFGNLTAKMGDRADSAKVLTNKNVLIIDDDTLLLQMLEDWLVSKKAGVHRFTSASLALNKIAELDYDLIITDIQLPGMNGFRFLELLRSGQEYGYKDQPVIAVSGRKDLDPDKYLSNGFSAFLLKPYTPSHLLKVIAGIYSGKQPQVLKKPKREKKELHNALYRLDDLQTFLDHDMEAIRELLDNLLQTTENDLEKLDRMLEEEDYEGIADLAHRMKTMFRQIHATPIVAILEQAELQTASDPESMGVLLKGLRTAYLELKAGILKQH</sequence>
<feature type="domain" description="Response regulatory" evidence="18">
    <location>
        <begin position="568"/>
        <end position="685"/>
    </location>
</feature>
<dbReference type="PROSITE" id="PS50110">
    <property type="entry name" value="RESPONSE_REGULATORY"/>
    <property type="match status" value="1"/>
</dbReference>
<dbReference type="PROSITE" id="PS50109">
    <property type="entry name" value="HIS_KIN"/>
    <property type="match status" value="1"/>
</dbReference>
<dbReference type="SUPFAM" id="SSF47384">
    <property type="entry name" value="Homodimeric domain of signal transducing histidine kinase"/>
    <property type="match status" value="1"/>
</dbReference>
<keyword evidence="10" id="KW-0547">Nucleotide-binding</keyword>
<evidence type="ECO:0000259" key="19">
    <source>
        <dbReference type="PROSITE" id="PS50894"/>
    </source>
</evidence>
<dbReference type="InterPro" id="IPR003594">
    <property type="entry name" value="HATPase_dom"/>
</dbReference>
<protein>
    <recommendedName>
        <fullName evidence="3">histidine kinase</fullName>
        <ecNumber evidence="3">2.7.13.3</ecNumber>
    </recommendedName>
</protein>
<keyword evidence="4" id="KW-1003">Cell membrane</keyword>
<feature type="transmembrane region" description="Helical" evidence="16">
    <location>
        <begin position="12"/>
        <end position="31"/>
    </location>
</feature>